<keyword evidence="3" id="KW-0276">Fatty acid metabolism</keyword>
<feature type="compositionally biased region" description="Low complexity" evidence="5">
    <location>
        <begin position="141"/>
        <end position="150"/>
    </location>
</feature>
<dbReference type="STRING" id="1943.AQJ64_15390"/>
<dbReference type="PROSITE" id="PS00455">
    <property type="entry name" value="AMP_BINDING"/>
    <property type="match status" value="1"/>
</dbReference>
<dbReference type="GO" id="GO:0016874">
    <property type="term" value="F:ligase activity"/>
    <property type="evidence" value="ECO:0007669"/>
    <property type="project" value="UniProtKB-KW"/>
</dbReference>
<reference evidence="8 9" key="1">
    <citation type="submission" date="2015-10" db="EMBL/GenBank/DDBJ databases">
        <title>Draft genome sequence of Streptomyces griseoruber DSM 40281, type strain for the species Streptomyces griseoruber.</title>
        <authorList>
            <person name="Ruckert C."/>
            <person name="Winkler A."/>
            <person name="Kalinowski J."/>
            <person name="Kampfer P."/>
            <person name="Glaeser S."/>
        </authorList>
    </citation>
    <scope>NUCLEOTIDE SEQUENCE [LARGE SCALE GENOMIC DNA]</scope>
    <source>
        <strain evidence="8 9">DSM 40281</strain>
    </source>
</reference>
<organism evidence="8 9">
    <name type="scientific">Streptomyces griseoruber</name>
    <dbReference type="NCBI Taxonomy" id="1943"/>
    <lineage>
        <taxon>Bacteria</taxon>
        <taxon>Bacillati</taxon>
        <taxon>Actinomycetota</taxon>
        <taxon>Actinomycetes</taxon>
        <taxon>Kitasatosporales</taxon>
        <taxon>Streptomycetaceae</taxon>
        <taxon>Streptomyces</taxon>
    </lineage>
</organism>
<dbReference type="Proteomes" id="UP000052982">
    <property type="component" value="Unassembled WGS sequence"/>
</dbReference>
<dbReference type="InterPro" id="IPR045851">
    <property type="entry name" value="AMP-bd_C_sf"/>
</dbReference>
<comment type="similarity">
    <text evidence="1">Belongs to the ATP-dependent AMP-binding enzyme family.</text>
</comment>
<gene>
    <name evidence="8" type="ORF">AQJ64_15390</name>
</gene>
<feature type="region of interest" description="Disordered" evidence="5">
    <location>
        <begin position="141"/>
        <end position="182"/>
    </location>
</feature>
<feature type="region of interest" description="Disordered" evidence="5">
    <location>
        <begin position="364"/>
        <end position="383"/>
    </location>
</feature>
<dbReference type="InterPro" id="IPR042099">
    <property type="entry name" value="ANL_N_sf"/>
</dbReference>
<feature type="domain" description="AMP-dependent synthetase/ligase" evidence="6">
    <location>
        <begin position="19"/>
        <end position="427"/>
    </location>
</feature>
<evidence type="ECO:0000256" key="3">
    <source>
        <dbReference type="ARBA" id="ARBA00022832"/>
    </source>
</evidence>
<dbReference type="EMBL" id="LMWW01000018">
    <property type="protein sequence ID" value="KUN84312.1"/>
    <property type="molecule type" value="Genomic_DNA"/>
</dbReference>
<dbReference type="GO" id="GO:0005886">
    <property type="term" value="C:plasma membrane"/>
    <property type="evidence" value="ECO:0007669"/>
    <property type="project" value="TreeGrafter"/>
</dbReference>
<evidence type="ECO:0000256" key="1">
    <source>
        <dbReference type="ARBA" id="ARBA00006432"/>
    </source>
</evidence>
<evidence type="ECO:0000259" key="6">
    <source>
        <dbReference type="Pfam" id="PF00501"/>
    </source>
</evidence>
<dbReference type="GO" id="GO:0070566">
    <property type="term" value="F:adenylyltransferase activity"/>
    <property type="evidence" value="ECO:0007669"/>
    <property type="project" value="TreeGrafter"/>
</dbReference>
<dbReference type="InterPro" id="IPR020845">
    <property type="entry name" value="AMP-binding_CS"/>
</dbReference>
<comment type="caution">
    <text evidence="8">The sequence shown here is derived from an EMBL/GenBank/DDBJ whole genome shotgun (WGS) entry which is preliminary data.</text>
</comment>
<dbReference type="Gene3D" id="3.40.50.12780">
    <property type="entry name" value="N-terminal domain of ligase-like"/>
    <property type="match status" value="1"/>
</dbReference>
<feature type="domain" description="AMP-binding enzyme C-terminal" evidence="7">
    <location>
        <begin position="479"/>
        <end position="586"/>
    </location>
</feature>
<keyword evidence="4" id="KW-0443">Lipid metabolism</keyword>
<evidence type="ECO:0000256" key="2">
    <source>
        <dbReference type="ARBA" id="ARBA00022598"/>
    </source>
</evidence>
<dbReference type="CDD" id="cd05931">
    <property type="entry name" value="FAAL"/>
    <property type="match status" value="1"/>
</dbReference>
<name>A0A101T1Z4_9ACTN</name>
<dbReference type="FunFam" id="3.40.50.12780:FF:000013">
    <property type="entry name" value="Long-chain-fatty-acid--AMP ligase FadD32"/>
    <property type="match status" value="1"/>
</dbReference>
<evidence type="ECO:0000313" key="8">
    <source>
        <dbReference type="EMBL" id="KUN84312.1"/>
    </source>
</evidence>
<dbReference type="PANTHER" id="PTHR22754:SF32">
    <property type="entry name" value="DISCO-INTERACTING PROTEIN 2"/>
    <property type="match status" value="1"/>
</dbReference>
<evidence type="ECO:0000313" key="9">
    <source>
        <dbReference type="Proteomes" id="UP000052982"/>
    </source>
</evidence>
<dbReference type="InterPro" id="IPR025110">
    <property type="entry name" value="AMP-bd_C"/>
</dbReference>
<protein>
    <submittedName>
        <fullName evidence="8">Uncharacterized protein</fullName>
    </submittedName>
</protein>
<feature type="compositionally biased region" description="Polar residues" evidence="5">
    <location>
        <begin position="173"/>
        <end position="182"/>
    </location>
</feature>
<evidence type="ECO:0000256" key="5">
    <source>
        <dbReference type="SAM" id="MobiDB-lite"/>
    </source>
</evidence>
<proteinExistence type="inferred from homology"/>
<keyword evidence="9" id="KW-1185">Reference proteome</keyword>
<sequence length="605" mass="64517">MSPYLSRPDATLTGVLGVRARLTPHRPAFRFLADGTSDRVETWTYAELKRHADAVTARLRAGGHRGGRVVLAGRPGLPFVAGLLGVLQAGATAVPAFPPTNRRAVTRLRSILADCVPGAILADSRHERRFAGVTDAGEALPPLIPLDDAPSSQGADPPGPTAPHDPVRPTDTALIQYSSGSTGDPKGVELTHANLMSNCHSIGRHIGAEDDRVGLTWLPPYHDMGLIGTIMLALHGGWPLLMMTPEHFVQQPARWLRAITDHRVTITVAPNFAFQLCADTVDDEDLAGVDLSSLRQVFCGSEPVALDTLDAFRKRFAPLGYQEETLIPCYGLAEATLLVTAKAPGTALGVEWVDREALSRGRAVTRDELPREREGNPSGDAVPIVGCGVPAEGHDLLVVDPESGRVLADGTVGEIWVHGPHVAVGYHGRPGPTATVFGATPADRAGRHSGPDKTYLRTGDLGYLRDGELFVTGRISGLLVVAGRNLYPQDIERTVDRADPSVHRSVVFAVRGTSEEHVVVVAEVRDSRRTRAELDSLHGRLLAAVAAEHGVRPAGVHLVRIGTIPLTTSGKIRRGAARSAYPERTLGSVLVPSDTCADGEPRHGH</sequence>
<dbReference type="GO" id="GO:0071766">
    <property type="term" value="P:Actinobacterium-type cell wall biogenesis"/>
    <property type="evidence" value="ECO:0007669"/>
    <property type="project" value="UniProtKB-ARBA"/>
</dbReference>
<dbReference type="SUPFAM" id="SSF56801">
    <property type="entry name" value="Acetyl-CoA synthetase-like"/>
    <property type="match status" value="1"/>
</dbReference>
<dbReference type="PANTHER" id="PTHR22754">
    <property type="entry name" value="DISCO-INTERACTING PROTEIN 2 DIP2 -RELATED"/>
    <property type="match status" value="1"/>
</dbReference>
<dbReference type="Gene3D" id="3.30.300.30">
    <property type="match status" value="1"/>
</dbReference>
<dbReference type="Pfam" id="PF23024">
    <property type="entry name" value="AMP-dom_DIP2-like"/>
    <property type="match status" value="1"/>
</dbReference>
<evidence type="ECO:0000256" key="4">
    <source>
        <dbReference type="ARBA" id="ARBA00023098"/>
    </source>
</evidence>
<evidence type="ECO:0000259" key="7">
    <source>
        <dbReference type="Pfam" id="PF23024"/>
    </source>
</evidence>
<dbReference type="AlphaFoldDB" id="A0A101T1Z4"/>
<dbReference type="InterPro" id="IPR000873">
    <property type="entry name" value="AMP-dep_synth/lig_dom"/>
</dbReference>
<keyword evidence="2" id="KW-0436">Ligase</keyword>
<accession>A0A101T1Z4</accession>
<feature type="compositionally biased region" description="Basic and acidic residues" evidence="5">
    <location>
        <begin position="364"/>
        <end position="375"/>
    </location>
</feature>
<dbReference type="GO" id="GO:0006633">
    <property type="term" value="P:fatty acid biosynthetic process"/>
    <property type="evidence" value="ECO:0007669"/>
    <property type="project" value="TreeGrafter"/>
</dbReference>
<dbReference type="Pfam" id="PF00501">
    <property type="entry name" value="AMP-binding"/>
    <property type="match status" value="1"/>
</dbReference>
<dbReference type="InterPro" id="IPR040097">
    <property type="entry name" value="FAAL/FAAC"/>
</dbReference>